<proteinExistence type="predicted"/>
<dbReference type="GO" id="GO:0005886">
    <property type="term" value="C:plasma membrane"/>
    <property type="evidence" value="ECO:0007669"/>
    <property type="project" value="TreeGrafter"/>
</dbReference>
<dbReference type="Proteomes" id="UP000025171">
    <property type="component" value="Unassembled WGS sequence"/>
</dbReference>
<keyword evidence="2" id="KW-0813">Transport</keyword>
<dbReference type="EMBL" id="ARYK01000008">
    <property type="protein sequence ID" value="KCZ89460.1"/>
    <property type="molecule type" value="Genomic_DNA"/>
</dbReference>
<dbReference type="OrthoDB" id="9809303at2"/>
<feature type="transmembrane region" description="Helical" evidence="7">
    <location>
        <begin position="198"/>
        <end position="218"/>
    </location>
</feature>
<dbReference type="InterPro" id="IPR006037">
    <property type="entry name" value="RCK_C"/>
</dbReference>
<dbReference type="InterPro" id="IPR051679">
    <property type="entry name" value="DASS-Related_Transporters"/>
</dbReference>
<name>A0A059FFQ3_9PROT</name>
<keyword evidence="10" id="KW-1185">Reference proteome</keyword>
<dbReference type="GO" id="GO:0006813">
    <property type="term" value="P:potassium ion transport"/>
    <property type="evidence" value="ECO:0007669"/>
    <property type="project" value="InterPro"/>
</dbReference>
<comment type="subcellular location">
    <subcellularLocation>
        <location evidence="1">Membrane</location>
        <topology evidence="1">Multi-pass membrane protein</topology>
    </subcellularLocation>
</comment>
<feature type="transmembrane region" description="Helical" evidence="7">
    <location>
        <begin position="426"/>
        <end position="456"/>
    </location>
</feature>
<dbReference type="Pfam" id="PF02080">
    <property type="entry name" value="TrkA_C"/>
    <property type="match status" value="1"/>
</dbReference>
<dbReference type="STRING" id="1280950.HJO_14617"/>
<feature type="transmembrane region" description="Helical" evidence="7">
    <location>
        <begin position="592"/>
        <end position="610"/>
    </location>
</feature>
<feature type="transmembrane region" description="Helical" evidence="7">
    <location>
        <begin position="34"/>
        <end position="53"/>
    </location>
</feature>
<feature type="transmembrane region" description="Helical" evidence="7">
    <location>
        <begin position="551"/>
        <end position="572"/>
    </location>
</feature>
<dbReference type="AlphaFoldDB" id="A0A059FFQ3"/>
<evidence type="ECO:0000256" key="7">
    <source>
        <dbReference type="SAM" id="Phobius"/>
    </source>
</evidence>
<evidence type="ECO:0000259" key="8">
    <source>
        <dbReference type="PROSITE" id="PS51202"/>
    </source>
</evidence>
<evidence type="ECO:0000256" key="1">
    <source>
        <dbReference type="ARBA" id="ARBA00004141"/>
    </source>
</evidence>
<dbReference type="PANTHER" id="PTHR43652">
    <property type="entry name" value="BASIC AMINO ACID ANTIPORTER YFCC-RELATED"/>
    <property type="match status" value="1"/>
</dbReference>
<dbReference type="Pfam" id="PF03600">
    <property type="entry name" value="CitMHS"/>
    <property type="match status" value="1"/>
</dbReference>
<evidence type="ECO:0000256" key="5">
    <source>
        <dbReference type="ARBA" id="ARBA00022989"/>
    </source>
</evidence>
<dbReference type="PANTHER" id="PTHR43652:SF2">
    <property type="entry name" value="BASIC AMINO ACID ANTIPORTER YFCC-RELATED"/>
    <property type="match status" value="1"/>
</dbReference>
<reference evidence="9 10" key="1">
    <citation type="journal article" date="2014" name="Antonie Van Leeuwenhoek">
        <title>Hyphomonas beringensis sp. nov. and Hyphomonas chukchiensis sp. nov., isolated from surface seawater of the Bering Sea and Chukchi Sea.</title>
        <authorList>
            <person name="Li C."/>
            <person name="Lai Q."/>
            <person name="Li G."/>
            <person name="Dong C."/>
            <person name="Wang J."/>
            <person name="Liao Y."/>
            <person name="Shao Z."/>
        </authorList>
    </citation>
    <scope>NUCLEOTIDE SEQUENCE [LARGE SCALE GENOMIC DNA]</scope>
    <source>
        <strain evidence="9 10">MHS-2</strain>
    </source>
</reference>
<gene>
    <name evidence="9" type="ORF">HJO_14617</name>
</gene>
<dbReference type="eggNOG" id="COG0490">
    <property type="taxonomic scope" value="Bacteria"/>
</dbReference>
<feature type="transmembrane region" description="Helical" evidence="7">
    <location>
        <begin position="498"/>
        <end position="519"/>
    </location>
</feature>
<keyword evidence="3 7" id="KW-0812">Transmembrane</keyword>
<dbReference type="PROSITE" id="PS51202">
    <property type="entry name" value="RCK_C"/>
    <property type="match status" value="2"/>
</dbReference>
<feature type="domain" description="RCK C-terminal" evidence="8">
    <location>
        <begin position="320"/>
        <end position="405"/>
    </location>
</feature>
<evidence type="ECO:0000256" key="4">
    <source>
        <dbReference type="ARBA" id="ARBA00022737"/>
    </source>
</evidence>
<dbReference type="PATRIC" id="fig|1280950.3.peg.2935"/>
<protein>
    <submittedName>
        <fullName evidence="9">TrkA-C domain-containing protein</fullName>
    </submittedName>
</protein>
<dbReference type="Gene3D" id="3.30.70.1450">
    <property type="entry name" value="Regulator of K+ conductance, C-terminal domain"/>
    <property type="match status" value="1"/>
</dbReference>
<evidence type="ECO:0000313" key="10">
    <source>
        <dbReference type="Proteomes" id="UP000025171"/>
    </source>
</evidence>
<dbReference type="SUPFAM" id="SSF116726">
    <property type="entry name" value="TrkA C-terminal domain-like"/>
    <property type="match status" value="2"/>
</dbReference>
<feature type="transmembrane region" description="Helical" evidence="7">
    <location>
        <begin position="159"/>
        <end position="178"/>
    </location>
</feature>
<dbReference type="eggNOG" id="COG0471">
    <property type="taxonomic scope" value="Bacteria"/>
</dbReference>
<comment type="caution">
    <text evidence="9">The sequence shown here is derived from an EMBL/GenBank/DDBJ whole genome shotgun (WGS) entry which is preliminary data.</text>
</comment>
<evidence type="ECO:0000256" key="6">
    <source>
        <dbReference type="ARBA" id="ARBA00023136"/>
    </source>
</evidence>
<feature type="transmembrane region" description="Helical" evidence="7">
    <location>
        <begin position="6"/>
        <end position="27"/>
    </location>
</feature>
<keyword evidence="4" id="KW-0677">Repeat</keyword>
<dbReference type="InterPro" id="IPR036721">
    <property type="entry name" value="RCK_C_sf"/>
</dbReference>
<dbReference type="InterPro" id="IPR004680">
    <property type="entry name" value="Cit_transptr-like_dom"/>
</dbReference>
<feature type="transmembrane region" description="Helical" evidence="7">
    <location>
        <begin position="65"/>
        <end position="88"/>
    </location>
</feature>
<evidence type="ECO:0000256" key="3">
    <source>
        <dbReference type="ARBA" id="ARBA00022692"/>
    </source>
</evidence>
<dbReference type="RefSeq" id="WP_035618276.1">
    <property type="nucleotide sequence ID" value="NZ_ARYK01000008.1"/>
</dbReference>
<evidence type="ECO:0000256" key="2">
    <source>
        <dbReference type="ARBA" id="ARBA00022448"/>
    </source>
</evidence>
<accession>A0A059FFQ3</accession>
<feature type="transmembrane region" description="Helical" evidence="7">
    <location>
        <begin position="109"/>
        <end position="125"/>
    </location>
</feature>
<evidence type="ECO:0000313" key="9">
    <source>
        <dbReference type="EMBL" id="KCZ89460.1"/>
    </source>
</evidence>
<organism evidence="9 10">
    <name type="scientific">Hyphomonas johnsonii MHS-2</name>
    <dbReference type="NCBI Taxonomy" id="1280950"/>
    <lineage>
        <taxon>Bacteria</taxon>
        <taxon>Pseudomonadati</taxon>
        <taxon>Pseudomonadota</taxon>
        <taxon>Alphaproteobacteria</taxon>
        <taxon>Hyphomonadales</taxon>
        <taxon>Hyphomonadaceae</taxon>
        <taxon>Hyphomonas</taxon>
    </lineage>
</organism>
<sequence length="614" mass="65809">MIADFLAHWPMWASLAVVCVAIVLYMSDRWPMELVSVGVIAGLLLLFTIPGAYGADGTPVSAVELLSGFGNPALITIMALLVVGQGLFQTGALDGPTKALVGGYEKRPVSTLVLAFLAVFVTSAFVNNTPIVIMFLPVMSAIAKRMNTSQSKLMMPLSFASIFAGMTTLIGTSTNLLAAEAFERIDGRQLGFFDQTPMGLILAGAGFIYLAIFSKFLLPNRRGLSDELAQPSGKQFVAQIEVTFGHFLKGKHPVAGMFVDLPDMTVRMIQRGERAFLPPYEDITLQPGDLVIVAATRAALQNVLARQPDFLQQVWESAGGDLEENSRPGALALTEAVIAPGSRMVGRTVEMLGFRRLTRAVTLGIQRRSRMIRTKLGEIRLESGDTLLLCGPVDAFVDLRSSRDIILLEWSQTEIPLTRRAVAARVIALAMVALAATGLVSILHASVLAAVAMLVVGCVNTRQASRSLDLRIFLVIGSALAMGMALEKTGAAAAIAHTVVDLAAPYGTLAVLSALFLAVAVLTNLLTNAATAILFSPIALSAAAELKVDDPLPFLLAVIYGANCSFATPFAYQTNMLVMGPGHYRFSDFMKFGAPLVFVLWCVFTIFASWRFDL</sequence>
<feature type="domain" description="RCK C-terminal" evidence="8">
    <location>
        <begin position="225"/>
        <end position="309"/>
    </location>
</feature>
<feature type="transmembrane region" description="Helical" evidence="7">
    <location>
        <begin position="468"/>
        <end position="486"/>
    </location>
</feature>
<keyword evidence="6 7" id="KW-0472">Membrane</keyword>
<keyword evidence="5 7" id="KW-1133">Transmembrane helix</keyword>
<dbReference type="GO" id="GO:0008324">
    <property type="term" value="F:monoatomic cation transmembrane transporter activity"/>
    <property type="evidence" value="ECO:0007669"/>
    <property type="project" value="InterPro"/>
</dbReference>